<gene>
    <name evidence="1" type="ORF">BDN72DRAFT_926024</name>
</gene>
<proteinExistence type="predicted"/>
<dbReference type="EMBL" id="ML208487">
    <property type="protein sequence ID" value="TFK64164.1"/>
    <property type="molecule type" value="Genomic_DNA"/>
</dbReference>
<protein>
    <submittedName>
        <fullName evidence="1">Uncharacterized protein</fullName>
    </submittedName>
</protein>
<organism evidence="1 2">
    <name type="scientific">Pluteus cervinus</name>
    <dbReference type="NCBI Taxonomy" id="181527"/>
    <lineage>
        <taxon>Eukaryota</taxon>
        <taxon>Fungi</taxon>
        <taxon>Dikarya</taxon>
        <taxon>Basidiomycota</taxon>
        <taxon>Agaricomycotina</taxon>
        <taxon>Agaricomycetes</taxon>
        <taxon>Agaricomycetidae</taxon>
        <taxon>Agaricales</taxon>
        <taxon>Pluteineae</taxon>
        <taxon>Pluteaceae</taxon>
        <taxon>Pluteus</taxon>
    </lineage>
</organism>
<name>A0ACD3AEY2_9AGAR</name>
<evidence type="ECO:0000313" key="2">
    <source>
        <dbReference type="Proteomes" id="UP000308600"/>
    </source>
</evidence>
<dbReference type="Proteomes" id="UP000308600">
    <property type="component" value="Unassembled WGS sequence"/>
</dbReference>
<sequence>MRAVNPRYDPHFEERSKIEQEILHLEYQLHQLRVKRNSLIPISNLPADVLVDIFLLAATELDDEDVYPKRVVDISWVCSLWREVTLDHPILWTQISCSLSPPWKRMFIERSKPAGISIAVQGADIMPELMEVLISELPRIRHLDWSNGNAQMSAMITTVSPRSGD</sequence>
<keyword evidence="2" id="KW-1185">Reference proteome</keyword>
<evidence type="ECO:0000313" key="1">
    <source>
        <dbReference type="EMBL" id="TFK64164.1"/>
    </source>
</evidence>
<reference evidence="1 2" key="1">
    <citation type="journal article" date="2019" name="Nat. Ecol. Evol.">
        <title>Megaphylogeny resolves global patterns of mushroom evolution.</title>
        <authorList>
            <person name="Varga T."/>
            <person name="Krizsan K."/>
            <person name="Foldi C."/>
            <person name="Dima B."/>
            <person name="Sanchez-Garcia M."/>
            <person name="Sanchez-Ramirez S."/>
            <person name="Szollosi G.J."/>
            <person name="Szarkandi J.G."/>
            <person name="Papp V."/>
            <person name="Albert L."/>
            <person name="Andreopoulos W."/>
            <person name="Angelini C."/>
            <person name="Antonin V."/>
            <person name="Barry K.W."/>
            <person name="Bougher N.L."/>
            <person name="Buchanan P."/>
            <person name="Buyck B."/>
            <person name="Bense V."/>
            <person name="Catcheside P."/>
            <person name="Chovatia M."/>
            <person name="Cooper J."/>
            <person name="Damon W."/>
            <person name="Desjardin D."/>
            <person name="Finy P."/>
            <person name="Geml J."/>
            <person name="Haridas S."/>
            <person name="Hughes K."/>
            <person name="Justo A."/>
            <person name="Karasinski D."/>
            <person name="Kautmanova I."/>
            <person name="Kiss B."/>
            <person name="Kocsube S."/>
            <person name="Kotiranta H."/>
            <person name="LaButti K.M."/>
            <person name="Lechner B.E."/>
            <person name="Liimatainen K."/>
            <person name="Lipzen A."/>
            <person name="Lukacs Z."/>
            <person name="Mihaltcheva S."/>
            <person name="Morgado L.N."/>
            <person name="Niskanen T."/>
            <person name="Noordeloos M.E."/>
            <person name="Ohm R.A."/>
            <person name="Ortiz-Santana B."/>
            <person name="Ovrebo C."/>
            <person name="Racz N."/>
            <person name="Riley R."/>
            <person name="Savchenko A."/>
            <person name="Shiryaev A."/>
            <person name="Soop K."/>
            <person name="Spirin V."/>
            <person name="Szebenyi C."/>
            <person name="Tomsovsky M."/>
            <person name="Tulloss R.E."/>
            <person name="Uehling J."/>
            <person name="Grigoriev I.V."/>
            <person name="Vagvolgyi C."/>
            <person name="Papp T."/>
            <person name="Martin F.M."/>
            <person name="Miettinen O."/>
            <person name="Hibbett D.S."/>
            <person name="Nagy L.G."/>
        </authorList>
    </citation>
    <scope>NUCLEOTIDE SEQUENCE [LARGE SCALE GENOMIC DNA]</scope>
    <source>
        <strain evidence="1 2">NL-1719</strain>
    </source>
</reference>
<accession>A0ACD3AEY2</accession>